<dbReference type="GO" id="GO:0003677">
    <property type="term" value="F:DNA binding"/>
    <property type="evidence" value="ECO:0007669"/>
    <property type="project" value="InterPro"/>
</dbReference>
<feature type="coiled-coil region" evidence="1">
    <location>
        <begin position="390"/>
        <end position="457"/>
    </location>
</feature>
<organism evidence="4 5">
    <name type="scientific">Fimbriiglobus ruber</name>
    <dbReference type="NCBI Taxonomy" id="1908690"/>
    <lineage>
        <taxon>Bacteria</taxon>
        <taxon>Pseudomonadati</taxon>
        <taxon>Planctomycetota</taxon>
        <taxon>Planctomycetia</taxon>
        <taxon>Gemmatales</taxon>
        <taxon>Gemmataceae</taxon>
        <taxon>Fimbriiglobus</taxon>
    </lineage>
</organism>
<feature type="domain" description="Recombinase" evidence="3">
    <location>
        <begin position="177"/>
        <end position="293"/>
    </location>
</feature>
<dbReference type="SMART" id="SM00857">
    <property type="entry name" value="Resolvase"/>
    <property type="match status" value="1"/>
</dbReference>
<evidence type="ECO:0000259" key="2">
    <source>
        <dbReference type="PROSITE" id="PS51736"/>
    </source>
</evidence>
<dbReference type="InterPro" id="IPR006119">
    <property type="entry name" value="Resolv_N"/>
</dbReference>
<accession>A0A225DRU7</accession>
<dbReference type="PANTHER" id="PTHR30461">
    <property type="entry name" value="DNA-INVERTASE FROM LAMBDOID PROPHAGE"/>
    <property type="match status" value="1"/>
</dbReference>
<reference evidence="5" key="1">
    <citation type="submission" date="2017-06" db="EMBL/GenBank/DDBJ databases">
        <title>Genome analysis of Fimbriiglobus ruber SP5, the first member of the order Planctomycetales with confirmed chitinolytic capability.</title>
        <authorList>
            <person name="Ravin N.V."/>
            <person name="Rakitin A.L."/>
            <person name="Ivanova A.A."/>
            <person name="Beletsky A.V."/>
            <person name="Kulichevskaya I.S."/>
            <person name="Mardanov A.V."/>
            <person name="Dedysh S.N."/>
        </authorList>
    </citation>
    <scope>NUCLEOTIDE SEQUENCE [LARGE SCALE GENOMIC DNA]</scope>
    <source>
        <strain evidence="5">SP5</strain>
    </source>
</reference>
<keyword evidence="5" id="KW-1185">Reference proteome</keyword>
<dbReference type="Gene3D" id="3.40.50.1390">
    <property type="entry name" value="Resolvase, N-terminal catalytic domain"/>
    <property type="match status" value="1"/>
</dbReference>
<dbReference type="PROSITE" id="PS51736">
    <property type="entry name" value="RECOMBINASES_3"/>
    <property type="match status" value="1"/>
</dbReference>
<dbReference type="InterPro" id="IPR036162">
    <property type="entry name" value="Resolvase-like_N_sf"/>
</dbReference>
<feature type="domain" description="Resolvase/invertase-type recombinase catalytic" evidence="2">
    <location>
        <begin position="17"/>
        <end position="169"/>
    </location>
</feature>
<evidence type="ECO:0000256" key="1">
    <source>
        <dbReference type="SAM" id="Coils"/>
    </source>
</evidence>
<dbReference type="InterPro" id="IPR050639">
    <property type="entry name" value="SSR_resolvase"/>
</dbReference>
<sequence length="528" mass="57384">MKRTSKTPAATERSVVRCAIYTRKSTDEGLDQAYNSLDAQRDAGEAYVRSQAGDGWRAIPERYDDGGFGGGTTDRPALRRLLADIAAGKVDAVVVYKVDRLSRSLLDFAGLMHTFDQHKVSFVSVTQQFNTATSMGRLVLHVLLSFAQFERELIGERTRDKIAATRRKGKWAGGWPVLGYDVDPVARKLIVNPVEAGRVRAIFALYRDHGSLLPVVDELARRGWRTKAWTTRAGAAKGDRPFTRTGLHQTLTNVVYAGKVKHKDAVHPGEHEAIIAADVWEKVQAQLARAGKAGGAAEPARFGAILQGLLRCRPCGCAMTPTHATRGAKKYRYYVCNAAQKKGWRTCPSKTVPAAQMEDLVVAQIRGIGKDPVLVREVVEQARQQSADRVAELTRDRKGITAELKALHAEVAAVSARLGAGDDGPGLSRLVDLHARVAAAEGRARELDDQLQTARAEEIEPAVAASALAAFDPVWGTLTPREQGRVLRLLVDRVEYDGGRGKVGIAFRPAGLATLGTEWAAAEHGEQI</sequence>
<dbReference type="Pfam" id="PF00239">
    <property type="entry name" value="Resolvase"/>
    <property type="match status" value="1"/>
</dbReference>
<proteinExistence type="predicted"/>
<protein>
    <submittedName>
        <fullName evidence="4">Phage DNA invertase</fullName>
    </submittedName>
</protein>
<dbReference type="Pfam" id="PF13408">
    <property type="entry name" value="Zn_ribbon_recom"/>
    <property type="match status" value="1"/>
</dbReference>
<gene>
    <name evidence="4" type="ORF">FRUB_05759</name>
</gene>
<keyword evidence="1" id="KW-0175">Coiled coil</keyword>
<dbReference type="InterPro" id="IPR011109">
    <property type="entry name" value="DNA_bind_recombinase_dom"/>
</dbReference>
<evidence type="ECO:0000313" key="5">
    <source>
        <dbReference type="Proteomes" id="UP000214646"/>
    </source>
</evidence>
<dbReference type="GO" id="GO:0000150">
    <property type="term" value="F:DNA strand exchange activity"/>
    <property type="evidence" value="ECO:0007669"/>
    <property type="project" value="InterPro"/>
</dbReference>
<name>A0A225DRU7_9BACT</name>
<dbReference type="Gene3D" id="3.90.1750.20">
    <property type="entry name" value="Putative Large Serine Recombinase, Chain B, Domain 2"/>
    <property type="match status" value="1"/>
</dbReference>
<evidence type="ECO:0000259" key="3">
    <source>
        <dbReference type="PROSITE" id="PS51737"/>
    </source>
</evidence>
<dbReference type="PROSITE" id="PS51737">
    <property type="entry name" value="RECOMBINASE_DNA_BIND"/>
    <property type="match status" value="1"/>
</dbReference>
<dbReference type="RefSeq" id="WP_088256700.1">
    <property type="nucleotide sequence ID" value="NZ_NIDE01000009.1"/>
</dbReference>
<dbReference type="PANTHER" id="PTHR30461:SF23">
    <property type="entry name" value="DNA RECOMBINASE-RELATED"/>
    <property type="match status" value="1"/>
</dbReference>
<dbReference type="InterPro" id="IPR038109">
    <property type="entry name" value="DNA_bind_recomb_sf"/>
</dbReference>
<dbReference type="EMBL" id="NIDE01000009">
    <property type="protein sequence ID" value="OWK39869.1"/>
    <property type="molecule type" value="Genomic_DNA"/>
</dbReference>
<dbReference type="SUPFAM" id="SSF53041">
    <property type="entry name" value="Resolvase-like"/>
    <property type="match status" value="1"/>
</dbReference>
<dbReference type="OrthoDB" id="266184at2"/>
<dbReference type="CDD" id="cd03768">
    <property type="entry name" value="SR_ResInv"/>
    <property type="match status" value="1"/>
</dbReference>
<dbReference type="Proteomes" id="UP000214646">
    <property type="component" value="Unassembled WGS sequence"/>
</dbReference>
<comment type="caution">
    <text evidence="4">The sequence shown here is derived from an EMBL/GenBank/DDBJ whole genome shotgun (WGS) entry which is preliminary data.</text>
</comment>
<dbReference type="AlphaFoldDB" id="A0A225DRU7"/>
<dbReference type="Pfam" id="PF07508">
    <property type="entry name" value="Recombinase"/>
    <property type="match status" value="1"/>
</dbReference>
<evidence type="ECO:0000313" key="4">
    <source>
        <dbReference type="EMBL" id="OWK39869.1"/>
    </source>
</evidence>
<dbReference type="InterPro" id="IPR025827">
    <property type="entry name" value="Zn_ribbon_recom_dom"/>
</dbReference>